<evidence type="ECO:0000313" key="1">
    <source>
        <dbReference type="EMBL" id="OGL38943.1"/>
    </source>
</evidence>
<evidence type="ECO:0000313" key="2">
    <source>
        <dbReference type="Proteomes" id="UP000178526"/>
    </source>
</evidence>
<reference evidence="1 2" key="1">
    <citation type="journal article" date="2016" name="Nat. Commun.">
        <title>Thousands of microbial genomes shed light on interconnected biogeochemical processes in an aquifer system.</title>
        <authorList>
            <person name="Anantharaman K."/>
            <person name="Brown C.T."/>
            <person name="Hug L.A."/>
            <person name="Sharon I."/>
            <person name="Castelle C.J."/>
            <person name="Probst A.J."/>
            <person name="Thomas B.C."/>
            <person name="Singh A."/>
            <person name="Wilkins M.J."/>
            <person name="Karaoz U."/>
            <person name="Brodie E.L."/>
            <person name="Williams K.H."/>
            <person name="Hubbard S.S."/>
            <person name="Banfield J.F."/>
        </authorList>
    </citation>
    <scope>NUCLEOTIDE SEQUENCE [LARGE SCALE GENOMIC DNA]</scope>
</reference>
<dbReference type="Proteomes" id="UP000178526">
    <property type="component" value="Unassembled WGS sequence"/>
</dbReference>
<comment type="caution">
    <text evidence="1">The sequence shown here is derived from an EMBL/GenBank/DDBJ whole genome shotgun (WGS) entry which is preliminary data.</text>
</comment>
<dbReference type="EMBL" id="MGDB01000131">
    <property type="protein sequence ID" value="OGL38943.1"/>
    <property type="molecule type" value="Genomic_DNA"/>
</dbReference>
<organism evidence="1 2">
    <name type="scientific">Candidatus Schekmanbacteria bacterium GWA2_38_11</name>
    <dbReference type="NCBI Taxonomy" id="1817876"/>
    <lineage>
        <taxon>Bacteria</taxon>
        <taxon>Candidatus Schekmaniibacteriota</taxon>
    </lineage>
</organism>
<proteinExistence type="predicted"/>
<name>A0A1F7RBL3_9BACT</name>
<sequence length="148" mass="18235">MEIKFTKEQYENLIKLVYLGYWMINYAHGEEEAEKFEEIEQYIYSLAKDFKLENYIRHNKEFDKYFPTIEFEEESKVEKYISEYNDGILWDELINRLAMRDLIKKYGEDAVEEMEFEERVEKQQPFIEKYENEFSKNGIENLVLKSNW</sequence>
<accession>A0A1F7RBL3</accession>
<dbReference type="AlphaFoldDB" id="A0A1F7RBL3"/>
<protein>
    <submittedName>
        <fullName evidence="1">Uncharacterized protein</fullName>
    </submittedName>
</protein>
<gene>
    <name evidence="1" type="ORF">A2042_04515</name>
</gene>